<name>A0ABR5IAS3_9ACTN</name>
<feature type="signal peptide" evidence="1">
    <location>
        <begin position="1"/>
        <end position="24"/>
    </location>
</feature>
<sequence length="139" mass="13108">MRNTARIALGALVATAGAGAIAFAAAPDAAAAPTICPALPGQSSTMPGCTADSGPTGLSLAVVDNGGTASSKADHYAGPAAIALGPKASVTMTGIKPGLAIGIAGPGATVVVDGKNGPTCTGGTSFAGDFQTLKGCWKP</sequence>
<evidence type="ECO:0000256" key="1">
    <source>
        <dbReference type="SAM" id="SignalP"/>
    </source>
</evidence>
<organism evidence="2 3">
    <name type="scientific">Gordonia jacobaea</name>
    <dbReference type="NCBI Taxonomy" id="122202"/>
    <lineage>
        <taxon>Bacteria</taxon>
        <taxon>Bacillati</taxon>
        <taxon>Actinomycetota</taxon>
        <taxon>Actinomycetes</taxon>
        <taxon>Mycobacteriales</taxon>
        <taxon>Gordoniaceae</taxon>
        <taxon>Gordonia</taxon>
    </lineage>
</organism>
<dbReference type="Proteomes" id="UP000037247">
    <property type="component" value="Unassembled WGS sequence"/>
</dbReference>
<dbReference type="RefSeq" id="WP_049699715.1">
    <property type="nucleotide sequence ID" value="NZ_JAQDQF010000006.1"/>
</dbReference>
<keyword evidence="3" id="KW-1185">Reference proteome</keyword>
<gene>
    <name evidence="2" type="ORF">ABW18_14795</name>
</gene>
<proteinExistence type="predicted"/>
<feature type="chain" id="PRO_5047090818" description="Protein kinase" evidence="1">
    <location>
        <begin position="25"/>
        <end position="139"/>
    </location>
</feature>
<evidence type="ECO:0008006" key="4">
    <source>
        <dbReference type="Google" id="ProtNLM"/>
    </source>
</evidence>
<dbReference type="Pfam" id="PF20550">
    <property type="entry name" value="DUF6764"/>
    <property type="match status" value="1"/>
</dbReference>
<accession>A0ABR5IAS3</accession>
<evidence type="ECO:0000313" key="2">
    <source>
        <dbReference type="EMBL" id="KNA90781.1"/>
    </source>
</evidence>
<dbReference type="EMBL" id="LDTZ01000018">
    <property type="protein sequence ID" value="KNA90781.1"/>
    <property type="molecule type" value="Genomic_DNA"/>
</dbReference>
<dbReference type="PROSITE" id="PS51318">
    <property type="entry name" value="TAT"/>
    <property type="match status" value="1"/>
</dbReference>
<comment type="caution">
    <text evidence="2">The sequence shown here is derived from an EMBL/GenBank/DDBJ whole genome shotgun (WGS) entry which is preliminary data.</text>
</comment>
<protein>
    <recommendedName>
        <fullName evidence="4">Protein kinase</fullName>
    </recommendedName>
</protein>
<evidence type="ECO:0000313" key="3">
    <source>
        <dbReference type="Proteomes" id="UP000037247"/>
    </source>
</evidence>
<dbReference type="InterPro" id="IPR006311">
    <property type="entry name" value="TAT_signal"/>
</dbReference>
<reference evidence="2 3" key="1">
    <citation type="submission" date="2015-05" db="EMBL/GenBank/DDBJ databases">
        <title>Draft genome sequence of the bacterium Gordonia jacobaea a new member of the Gordonia genus.</title>
        <authorList>
            <person name="Jimenez-Galisteo G."/>
            <person name="Dominguez A."/>
            <person name="Munoz E."/>
            <person name="Vinas M."/>
        </authorList>
    </citation>
    <scope>NUCLEOTIDE SEQUENCE [LARGE SCALE GENOMIC DNA]</scope>
    <source>
        <strain evidence="3">mv1</strain>
    </source>
</reference>
<dbReference type="InterPro" id="IPR046652">
    <property type="entry name" value="DUF6764"/>
</dbReference>
<keyword evidence="1" id="KW-0732">Signal</keyword>